<feature type="transmembrane region" description="Helical" evidence="2">
    <location>
        <begin position="119"/>
        <end position="138"/>
    </location>
</feature>
<organism evidence="3 4">
    <name type="scientific">Leishmania mexicana (strain MHOM/GT/2001/U1103)</name>
    <dbReference type="NCBI Taxonomy" id="929439"/>
    <lineage>
        <taxon>Eukaryota</taxon>
        <taxon>Discoba</taxon>
        <taxon>Euglenozoa</taxon>
        <taxon>Kinetoplastea</taxon>
        <taxon>Metakinetoplastina</taxon>
        <taxon>Trypanosomatida</taxon>
        <taxon>Trypanosomatidae</taxon>
        <taxon>Leishmaniinae</taxon>
        <taxon>Leishmania</taxon>
    </lineage>
</organism>
<name>E9AJC4_LEIMU</name>
<accession>E9AJC4</accession>
<dbReference type="KEGG" id="lmi:LMXM_01_0360"/>
<protein>
    <submittedName>
        <fullName evidence="3">Uncharacterized protein</fullName>
    </submittedName>
</protein>
<reference evidence="3 4" key="1">
    <citation type="journal article" date="2011" name="Genome Res.">
        <title>Chromosome and gene copy number variation allow major structural change between species and strains of Leishmania.</title>
        <authorList>
            <person name="Rogers M.B."/>
            <person name="Hilley J.D."/>
            <person name="Dickens N.J."/>
            <person name="Wilkes J."/>
            <person name="Bates P.A."/>
            <person name="Depledge D.P."/>
            <person name="Harris D."/>
            <person name="Her Y."/>
            <person name="Herzyk P."/>
            <person name="Imamura H."/>
            <person name="Otto T.D."/>
            <person name="Sanders M."/>
            <person name="Seeger K."/>
            <person name="Dujardin J.C."/>
            <person name="Berriman M."/>
            <person name="Smith D.F."/>
            <person name="Hertz-Fowler C."/>
            <person name="Mottram J.C."/>
        </authorList>
    </citation>
    <scope>NUCLEOTIDE SEQUENCE [LARGE SCALE GENOMIC DNA]</scope>
    <source>
        <strain evidence="3 4">MHOM/GT/2001/U1103</strain>
    </source>
</reference>
<keyword evidence="4" id="KW-1185">Reference proteome</keyword>
<proteinExistence type="predicted"/>
<dbReference type="Proteomes" id="UP000007259">
    <property type="component" value="Chromosome 1"/>
</dbReference>
<feature type="compositionally biased region" description="Basic and acidic residues" evidence="1">
    <location>
        <begin position="175"/>
        <end position="191"/>
    </location>
</feature>
<evidence type="ECO:0000313" key="3">
    <source>
        <dbReference type="EMBL" id="CBZ23021.1"/>
    </source>
</evidence>
<feature type="region of interest" description="Disordered" evidence="1">
    <location>
        <begin position="165"/>
        <end position="191"/>
    </location>
</feature>
<dbReference type="GeneID" id="13452663"/>
<dbReference type="PhylomeDB" id="E9AJC4"/>
<dbReference type="AlphaFoldDB" id="E9AJC4"/>
<keyword evidence="2" id="KW-1133">Transmembrane helix</keyword>
<evidence type="ECO:0000256" key="1">
    <source>
        <dbReference type="SAM" id="MobiDB-lite"/>
    </source>
</evidence>
<dbReference type="VEuPathDB" id="TriTrypDB:LmxM.01.0360"/>
<evidence type="ECO:0000313" key="4">
    <source>
        <dbReference type="Proteomes" id="UP000007259"/>
    </source>
</evidence>
<dbReference type="OrthoDB" id="273337at2759"/>
<dbReference type="RefSeq" id="XP_003871563.1">
    <property type="nucleotide sequence ID" value="XM_003871514.1"/>
</dbReference>
<dbReference type="EMBL" id="FR799554">
    <property type="protein sequence ID" value="CBZ23021.1"/>
    <property type="molecule type" value="Genomic_DNA"/>
</dbReference>
<keyword evidence="2" id="KW-0812">Transmembrane</keyword>
<keyword evidence="2" id="KW-0472">Membrane</keyword>
<sequence length="191" mass="20968">MAPPVDRIATGVVVRASKRVPSLAAPRSHPLATTIICASLRSTVTAAAVAGPATIASPANALVCSRRTFYDKIREKRDGSEDEGPDQMFQDFPKGPSRQRVPAELHRGNESAVEDAEKLNRIFCVFFVLLFSGLLYVLNPFRRDPYGRPDGYGMTEPKLVYGSSDLACSSSSSSSDRRRREEDIHSIRRLA</sequence>
<gene>
    <name evidence="3" type="ORF">LMXM_01_0360</name>
</gene>
<evidence type="ECO:0000256" key="2">
    <source>
        <dbReference type="SAM" id="Phobius"/>
    </source>
</evidence>
<dbReference type="OMA" id="QMFQDFP"/>
<feature type="region of interest" description="Disordered" evidence="1">
    <location>
        <begin position="75"/>
        <end position="105"/>
    </location>
</feature>